<name>A0ABX0U2X2_9SPHN</name>
<feature type="compositionally biased region" description="Low complexity" evidence="1">
    <location>
        <begin position="174"/>
        <end position="190"/>
    </location>
</feature>
<evidence type="ECO:0000313" key="3">
    <source>
        <dbReference type="Proteomes" id="UP000788153"/>
    </source>
</evidence>
<gene>
    <name evidence="2" type="ORF">FHT01_002380</name>
</gene>
<feature type="region of interest" description="Disordered" evidence="1">
    <location>
        <begin position="137"/>
        <end position="190"/>
    </location>
</feature>
<organism evidence="2 3">
    <name type="scientific">Sphingomonas japonica</name>
    <dbReference type="NCBI Taxonomy" id="511662"/>
    <lineage>
        <taxon>Bacteria</taxon>
        <taxon>Pseudomonadati</taxon>
        <taxon>Pseudomonadota</taxon>
        <taxon>Alphaproteobacteria</taxon>
        <taxon>Sphingomonadales</taxon>
        <taxon>Sphingomonadaceae</taxon>
        <taxon>Sphingomonas</taxon>
    </lineage>
</organism>
<dbReference type="RefSeq" id="WP_166745504.1">
    <property type="nucleotide sequence ID" value="NZ_BAAAEV010000001.1"/>
</dbReference>
<keyword evidence="3" id="KW-1185">Reference proteome</keyword>
<dbReference type="EMBL" id="JAASQP010000001">
    <property type="protein sequence ID" value="NIJ24838.1"/>
    <property type="molecule type" value="Genomic_DNA"/>
</dbReference>
<evidence type="ECO:0000256" key="1">
    <source>
        <dbReference type="SAM" id="MobiDB-lite"/>
    </source>
</evidence>
<evidence type="ECO:0008006" key="4">
    <source>
        <dbReference type="Google" id="ProtNLM"/>
    </source>
</evidence>
<protein>
    <recommendedName>
        <fullName evidence="4">DNA pilot protein</fullName>
    </recommendedName>
</protein>
<accession>A0ABX0U2X2</accession>
<comment type="caution">
    <text evidence="2">The sequence shown here is derived from an EMBL/GenBank/DDBJ whole genome shotgun (WGS) entry which is preliminary data.</text>
</comment>
<evidence type="ECO:0000313" key="2">
    <source>
        <dbReference type="EMBL" id="NIJ24838.1"/>
    </source>
</evidence>
<dbReference type="Proteomes" id="UP000788153">
    <property type="component" value="Unassembled WGS sequence"/>
</dbReference>
<reference evidence="2 3" key="1">
    <citation type="submission" date="2020-03" db="EMBL/GenBank/DDBJ databases">
        <title>Genomic Encyclopedia of Type Strains, Phase IV (KMG-IV): sequencing the most valuable type-strain genomes for metagenomic binning, comparative biology and taxonomic classification.</title>
        <authorList>
            <person name="Goeker M."/>
        </authorList>
    </citation>
    <scope>NUCLEOTIDE SEQUENCE [LARGE SCALE GENOMIC DNA]</scope>
    <source>
        <strain evidence="2 3">DSM 22753</strain>
    </source>
</reference>
<sequence>MGIFGASIMPGVGKVGLNSLAALHQGDEQPPVIQPFKPNTTQKIFGVLGDSLSIAGGGSPSFGPMLQRQREMAMQQQQAQLERANDYADWQRKQEYQAANPGPQRPTALQQNYEYLKGLNPALAEQFIQNEATAPPVVVQNPDGTRTVYPSGAIPRGPAPQRPPVGARVSDPRTAGGPTPTASGTFRQPF</sequence>
<proteinExistence type="predicted"/>